<evidence type="ECO:0000256" key="4">
    <source>
        <dbReference type="ARBA" id="ARBA00004613"/>
    </source>
</evidence>
<evidence type="ECO:0000313" key="28">
    <source>
        <dbReference type="Proteomes" id="UP000812440"/>
    </source>
</evidence>
<dbReference type="Gene3D" id="2.40.50.140">
    <property type="entry name" value="Nucleic acid-binding proteins"/>
    <property type="match status" value="1"/>
</dbReference>
<keyword evidence="19" id="KW-0030">Aminoacyl-tRNA synthetase</keyword>
<evidence type="ECO:0000256" key="25">
    <source>
        <dbReference type="SAM" id="MobiDB-lite"/>
    </source>
</evidence>
<evidence type="ECO:0000256" key="2">
    <source>
        <dbReference type="ARBA" id="ARBA00004202"/>
    </source>
</evidence>
<proteinExistence type="inferred from homology"/>
<dbReference type="GO" id="GO:0005615">
    <property type="term" value="C:extracellular space"/>
    <property type="evidence" value="ECO:0007669"/>
    <property type="project" value="TreeGrafter"/>
</dbReference>
<dbReference type="HAMAP" id="MF_00252">
    <property type="entry name" value="Lys_tRNA_synth_class2"/>
    <property type="match status" value="1"/>
</dbReference>
<keyword evidence="13" id="KW-0808">Transferase</keyword>
<reference evidence="27" key="1">
    <citation type="thesis" date="2020" institute="ProQuest LLC" country="789 East Eisenhower Parkway, Ann Arbor, MI, USA">
        <title>Comparative Genomics and Chromosome Evolution.</title>
        <authorList>
            <person name="Mudd A.B."/>
        </authorList>
    </citation>
    <scope>NUCLEOTIDE SEQUENCE</scope>
    <source>
        <strain evidence="27">Female2</strain>
        <tissue evidence="27">Blood</tissue>
    </source>
</reference>
<dbReference type="PIRSF" id="PIRSF039101">
    <property type="entry name" value="LysRS2"/>
    <property type="match status" value="1"/>
</dbReference>
<evidence type="ECO:0000256" key="14">
    <source>
        <dbReference type="ARBA" id="ARBA00022741"/>
    </source>
</evidence>
<keyword evidence="18" id="KW-0472">Membrane</keyword>
<dbReference type="CDD" id="cd04322">
    <property type="entry name" value="LysRS_N"/>
    <property type="match status" value="1"/>
</dbReference>
<keyword evidence="20" id="KW-0539">Nucleus</keyword>
<comment type="similarity">
    <text evidence="5">Belongs to the class-II aminoacyl-tRNA synthetase family.</text>
</comment>
<dbReference type="GO" id="GO:0015966">
    <property type="term" value="P:diadenosine tetraphosphate biosynthetic process"/>
    <property type="evidence" value="ECO:0007669"/>
    <property type="project" value="TreeGrafter"/>
</dbReference>
<feature type="compositionally biased region" description="Basic and acidic residues" evidence="25">
    <location>
        <begin position="12"/>
        <end position="47"/>
    </location>
</feature>
<organism evidence="27 28">
    <name type="scientific">Hymenochirus boettgeri</name>
    <name type="common">Congo dwarf clawed frog</name>
    <dbReference type="NCBI Taxonomy" id="247094"/>
    <lineage>
        <taxon>Eukaryota</taxon>
        <taxon>Metazoa</taxon>
        <taxon>Chordata</taxon>
        <taxon>Craniata</taxon>
        <taxon>Vertebrata</taxon>
        <taxon>Euteleostomi</taxon>
        <taxon>Amphibia</taxon>
        <taxon>Batrachia</taxon>
        <taxon>Anura</taxon>
        <taxon>Pipoidea</taxon>
        <taxon>Pipidae</taxon>
        <taxon>Pipinae</taxon>
        <taxon>Hymenochirus</taxon>
    </lineage>
</organism>
<dbReference type="GO" id="GO:0005829">
    <property type="term" value="C:cytosol"/>
    <property type="evidence" value="ECO:0007669"/>
    <property type="project" value="UniProtKB-SubCell"/>
</dbReference>
<keyword evidence="10" id="KW-0964">Secreted</keyword>
<gene>
    <name evidence="27" type="ORF">GDO86_008240</name>
</gene>
<evidence type="ECO:0000256" key="10">
    <source>
        <dbReference type="ARBA" id="ARBA00022525"/>
    </source>
</evidence>
<dbReference type="GO" id="GO:0002276">
    <property type="term" value="P:basophil activation involved in immune response"/>
    <property type="evidence" value="ECO:0007669"/>
    <property type="project" value="TreeGrafter"/>
</dbReference>
<dbReference type="CDD" id="cd00775">
    <property type="entry name" value="LysRS_core"/>
    <property type="match status" value="1"/>
</dbReference>
<evidence type="ECO:0000256" key="18">
    <source>
        <dbReference type="ARBA" id="ARBA00023136"/>
    </source>
</evidence>
<dbReference type="GO" id="GO:0005739">
    <property type="term" value="C:mitochondrion"/>
    <property type="evidence" value="ECO:0007669"/>
    <property type="project" value="TreeGrafter"/>
</dbReference>
<evidence type="ECO:0000256" key="13">
    <source>
        <dbReference type="ARBA" id="ARBA00022679"/>
    </source>
</evidence>
<protein>
    <recommendedName>
        <fullName evidence="7 24">Lysine--tRNA ligase</fullName>
        <ecNumber evidence="6 24">6.1.1.6</ecNumber>
    </recommendedName>
    <alternativeName>
        <fullName evidence="21 24">Lysyl-tRNA synthetase</fullName>
    </alternativeName>
</protein>
<dbReference type="OrthoDB" id="21243at2759"/>
<dbReference type="GO" id="GO:0017101">
    <property type="term" value="C:aminoacyl-tRNA synthetase multienzyme complex"/>
    <property type="evidence" value="ECO:0007669"/>
    <property type="project" value="TreeGrafter"/>
</dbReference>
<dbReference type="NCBIfam" id="NF001756">
    <property type="entry name" value="PRK00484.1"/>
    <property type="match status" value="1"/>
</dbReference>
<evidence type="ECO:0000256" key="3">
    <source>
        <dbReference type="ARBA" id="ARBA00004514"/>
    </source>
</evidence>
<dbReference type="Proteomes" id="UP000812440">
    <property type="component" value="Chromosome 4"/>
</dbReference>
<evidence type="ECO:0000259" key="26">
    <source>
        <dbReference type="PROSITE" id="PS50862"/>
    </source>
</evidence>
<evidence type="ECO:0000313" key="27">
    <source>
        <dbReference type="EMBL" id="KAG8437459.1"/>
    </source>
</evidence>
<comment type="function">
    <text evidence="23">Catalyzes the specific attachment of an amino acid to its cognate tRNA in a 2 step reaction: the amino acid (AA) is first activated by ATP to form AA-AMP and then transferred to the acceptor end of the tRNA. When secreted, acts as a signaling molecule that induces immune response through the activation of monocyte/macrophages. Catalyzes the synthesis of the signaling molecule diadenosine tetraphosphate (Ap4A), and thereby mediates disruption of the complex between HINT1 and MITF and the concomitant activation of MITF transcriptional activity.</text>
</comment>
<dbReference type="GO" id="GO:0005524">
    <property type="term" value="F:ATP binding"/>
    <property type="evidence" value="ECO:0007669"/>
    <property type="project" value="UniProtKB-KW"/>
</dbReference>
<dbReference type="GO" id="GO:0043032">
    <property type="term" value="P:positive regulation of macrophage activation"/>
    <property type="evidence" value="ECO:0007669"/>
    <property type="project" value="TreeGrafter"/>
</dbReference>
<dbReference type="InterPro" id="IPR002313">
    <property type="entry name" value="Lys-tRNA-ligase_II"/>
</dbReference>
<keyword evidence="17" id="KW-0007">Acetylation</keyword>
<evidence type="ECO:0000256" key="7">
    <source>
        <dbReference type="ARBA" id="ARBA00015745"/>
    </source>
</evidence>
<evidence type="ECO:0000256" key="1">
    <source>
        <dbReference type="ARBA" id="ARBA00004123"/>
    </source>
</evidence>
<comment type="subcellular location">
    <subcellularLocation>
        <location evidence="2">Cell membrane</location>
        <topology evidence="2">Peripheral membrane protein</topology>
    </subcellularLocation>
    <subcellularLocation>
        <location evidence="3">Cytoplasm</location>
        <location evidence="3">Cytosol</location>
    </subcellularLocation>
    <subcellularLocation>
        <location evidence="1">Nucleus</location>
    </subcellularLocation>
    <subcellularLocation>
        <location evidence="4">Secreted</location>
    </subcellularLocation>
</comment>
<keyword evidence="16" id="KW-0648">Protein biosynthesis</keyword>
<dbReference type="PANTHER" id="PTHR42918">
    <property type="entry name" value="LYSYL-TRNA SYNTHETASE"/>
    <property type="match status" value="1"/>
</dbReference>
<keyword evidence="28" id="KW-1185">Reference proteome</keyword>
<evidence type="ECO:0000256" key="22">
    <source>
        <dbReference type="ARBA" id="ARBA00048573"/>
    </source>
</evidence>
<dbReference type="InterPro" id="IPR045864">
    <property type="entry name" value="aa-tRNA-synth_II/BPL/LPL"/>
</dbReference>
<evidence type="ECO:0000256" key="16">
    <source>
        <dbReference type="ARBA" id="ARBA00022917"/>
    </source>
</evidence>
<evidence type="ECO:0000256" key="9">
    <source>
        <dbReference type="ARBA" id="ARBA00022490"/>
    </source>
</evidence>
<accession>A0A8T2IWT1</accession>
<dbReference type="Pfam" id="PF01336">
    <property type="entry name" value="tRNA_anti-codon"/>
    <property type="match status" value="1"/>
</dbReference>
<dbReference type="InterPro" id="IPR034762">
    <property type="entry name" value="Lys-tRNA-ligase_II_bac/euk"/>
</dbReference>
<keyword evidence="12" id="KW-0436">Ligase</keyword>
<evidence type="ECO:0000256" key="24">
    <source>
        <dbReference type="RuleBase" id="RU003748"/>
    </source>
</evidence>
<dbReference type="Pfam" id="PF00152">
    <property type="entry name" value="tRNA-synt_2"/>
    <property type="match status" value="1"/>
</dbReference>
<dbReference type="GO" id="GO:0000049">
    <property type="term" value="F:tRNA binding"/>
    <property type="evidence" value="ECO:0007669"/>
    <property type="project" value="TreeGrafter"/>
</dbReference>
<evidence type="ECO:0000256" key="20">
    <source>
        <dbReference type="ARBA" id="ARBA00023242"/>
    </source>
</evidence>
<dbReference type="SUPFAM" id="SSF50249">
    <property type="entry name" value="Nucleic acid-binding proteins"/>
    <property type="match status" value="1"/>
</dbReference>
<keyword evidence="14" id="KW-0547">Nucleotide-binding</keyword>
<evidence type="ECO:0000256" key="19">
    <source>
        <dbReference type="ARBA" id="ARBA00023146"/>
    </source>
</evidence>
<dbReference type="FunFam" id="2.40.50.140:FF:000050">
    <property type="entry name" value="Lysine--tRNA ligase"/>
    <property type="match status" value="1"/>
</dbReference>
<dbReference type="Gene3D" id="3.30.930.10">
    <property type="entry name" value="Bira Bifunctional Protein, Domain 2"/>
    <property type="match status" value="1"/>
</dbReference>
<dbReference type="InterPro" id="IPR004365">
    <property type="entry name" value="NA-bd_OB_tRNA"/>
</dbReference>
<dbReference type="AlphaFoldDB" id="A0A8T2IWT1"/>
<dbReference type="PRINTS" id="PR00982">
    <property type="entry name" value="TRNASYNTHLYS"/>
</dbReference>
<keyword evidence="8" id="KW-1003">Cell membrane</keyword>
<evidence type="ECO:0000256" key="21">
    <source>
        <dbReference type="ARBA" id="ARBA00030563"/>
    </source>
</evidence>
<evidence type="ECO:0000256" key="6">
    <source>
        <dbReference type="ARBA" id="ARBA00013166"/>
    </source>
</evidence>
<dbReference type="GO" id="GO:0003877">
    <property type="term" value="F:ATP:ADP adenylyltransferase activity"/>
    <property type="evidence" value="ECO:0007669"/>
    <property type="project" value="TreeGrafter"/>
</dbReference>
<dbReference type="GO" id="GO:0005886">
    <property type="term" value="C:plasma membrane"/>
    <property type="evidence" value="ECO:0007669"/>
    <property type="project" value="UniProtKB-SubCell"/>
</dbReference>
<evidence type="ECO:0000256" key="11">
    <source>
        <dbReference type="ARBA" id="ARBA00022553"/>
    </source>
</evidence>
<evidence type="ECO:0000256" key="8">
    <source>
        <dbReference type="ARBA" id="ARBA00022475"/>
    </source>
</evidence>
<evidence type="ECO:0000256" key="5">
    <source>
        <dbReference type="ARBA" id="ARBA00008226"/>
    </source>
</evidence>
<dbReference type="EC" id="6.1.1.6" evidence="6 24"/>
<dbReference type="InterPro" id="IPR018149">
    <property type="entry name" value="Lys-tRNA-synth_II_C"/>
</dbReference>
<dbReference type="GO" id="GO:0005634">
    <property type="term" value="C:nucleus"/>
    <property type="evidence" value="ECO:0007669"/>
    <property type="project" value="UniProtKB-SubCell"/>
</dbReference>
<keyword evidence="15" id="KW-0067">ATP-binding</keyword>
<keyword evidence="11" id="KW-0597">Phosphoprotein</keyword>
<evidence type="ECO:0000256" key="23">
    <source>
        <dbReference type="ARBA" id="ARBA00059215"/>
    </source>
</evidence>
<dbReference type="FunFam" id="3.30.930.10:FF:000029">
    <property type="entry name" value="Lysine--tRNA ligase"/>
    <property type="match status" value="1"/>
</dbReference>
<dbReference type="InterPro" id="IPR044136">
    <property type="entry name" value="Lys-tRNA-ligase_II_N"/>
</dbReference>
<keyword evidence="9" id="KW-0963">Cytoplasm</keyword>
<evidence type="ECO:0000256" key="17">
    <source>
        <dbReference type="ARBA" id="ARBA00022990"/>
    </source>
</evidence>
<sequence>MADVSVAATGDCENKLSKNELKRRMKAEKKAAEKEAKHKEQNEKLPAEEAVIDEETLDPNQYYKIRTQAIQQLKGTKDDPYPHKFHVDVSLTEFVQKYDNLQIGDHLSEVVSVAGRIHAKRISGTKLIFYDLRAEGTKLQVMANSRFYTSEEDFIAINNKLRRGDIIGVKGNPGKTKKGELSIIPYEITLLSPCLHMLPHLHFGLKDKETRYRQRYLDLILNDYVKQKFIVRAKIITYLRKFLDELGFLEIETPMMNVIPGGAVAKPFITYHNELDMNLYMRIAPELYHKMLVVGGIDRVYEVGRQFRNEGIDLTHNPEFTTCEFYMAYADYNDLMDITEKLLSGMVKHITGGYKVTYHPEGPEGPAHEIDFTPPFRRISMVHELEKALGNKMPATDQFDTEETRKLLDDICVEKEVECPAPRTTARLLDKLVGEFLEVTCINPTFICDHPQIMSPLAKWHRSLKGLTERFELFVMKKEICNAYTELNDPIKQRELFEDQAKAKAAGDDEAMFIDETFCTALEYGLPPTAGWGMGIDRLTMFLTDSNNIKEVLLFPAMKPEDKKDMQSNKNSEGTSV</sequence>
<feature type="domain" description="Aminoacyl-transfer RNA synthetases class-II family profile" evidence="26">
    <location>
        <begin position="229"/>
        <end position="560"/>
    </location>
</feature>
<dbReference type="PROSITE" id="PS50862">
    <property type="entry name" value="AA_TRNA_LIGASE_II"/>
    <property type="match status" value="1"/>
</dbReference>
<dbReference type="SUPFAM" id="SSF55681">
    <property type="entry name" value="Class II aaRS and biotin synthetases"/>
    <property type="match status" value="1"/>
</dbReference>
<evidence type="ECO:0000256" key="15">
    <source>
        <dbReference type="ARBA" id="ARBA00022840"/>
    </source>
</evidence>
<dbReference type="PANTHER" id="PTHR42918:SF9">
    <property type="entry name" value="LYSINE--TRNA LIGASE"/>
    <property type="match status" value="1"/>
</dbReference>
<dbReference type="InterPro" id="IPR012340">
    <property type="entry name" value="NA-bd_OB-fold"/>
</dbReference>
<dbReference type="NCBIfam" id="TIGR00499">
    <property type="entry name" value="lysS_bact"/>
    <property type="match status" value="1"/>
</dbReference>
<feature type="region of interest" description="Disordered" evidence="25">
    <location>
        <begin position="1"/>
        <end position="47"/>
    </location>
</feature>
<dbReference type="InterPro" id="IPR006195">
    <property type="entry name" value="aa-tRNA-synth_II"/>
</dbReference>
<dbReference type="GO" id="GO:0006430">
    <property type="term" value="P:lysyl-tRNA aminoacylation"/>
    <property type="evidence" value="ECO:0007669"/>
    <property type="project" value="InterPro"/>
</dbReference>
<name>A0A8T2IWT1_9PIPI</name>
<evidence type="ECO:0000256" key="12">
    <source>
        <dbReference type="ARBA" id="ARBA00022598"/>
    </source>
</evidence>
<dbReference type="InterPro" id="IPR004364">
    <property type="entry name" value="Aa-tRNA-synt_II"/>
</dbReference>
<dbReference type="EMBL" id="JAACNH010000007">
    <property type="protein sequence ID" value="KAG8437459.1"/>
    <property type="molecule type" value="Genomic_DNA"/>
</dbReference>
<comment type="caution">
    <text evidence="27">The sequence shown here is derived from an EMBL/GenBank/DDBJ whole genome shotgun (WGS) entry which is preliminary data.</text>
</comment>
<comment type="catalytic activity">
    <reaction evidence="22 24">
        <text>tRNA(Lys) + L-lysine + ATP = L-lysyl-tRNA(Lys) + AMP + diphosphate</text>
        <dbReference type="Rhea" id="RHEA:20792"/>
        <dbReference type="Rhea" id="RHEA-COMP:9696"/>
        <dbReference type="Rhea" id="RHEA-COMP:9697"/>
        <dbReference type="ChEBI" id="CHEBI:30616"/>
        <dbReference type="ChEBI" id="CHEBI:32551"/>
        <dbReference type="ChEBI" id="CHEBI:33019"/>
        <dbReference type="ChEBI" id="CHEBI:78442"/>
        <dbReference type="ChEBI" id="CHEBI:78529"/>
        <dbReference type="ChEBI" id="CHEBI:456215"/>
        <dbReference type="EC" id="6.1.1.6"/>
    </reaction>
</comment>
<dbReference type="GO" id="GO:0004824">
    <property type="term" value="F:lysine-tRNA ligase activity"/>
    <property type="evidence" value="ECO:0007669"/>
    <property type="project" value="UniProtKB-EC"/>
</dbReference>